<feature type="domain" description="Antitoxin SocA-like Panacea" evidence="1">
    <location>
        <begin position="31"/>
        <end position="133"/>
    </location>
</feature>
<comment type="caution">
    <text evidence="2">The sequence shown here is derived from an EMBL/GenBank/DDBJ whole genome shotgun (WGS) entry which is preliminary data.</text>
</comment>
<dbReference type="Proteomes" id="UP000568109">
    <property type="component" value="Unassembled WGS sequence"/>
</dbReference>
<dbReference type="RefSeq" id="WP_178733925.1">
    <property type="nucleotide sequence ID" value="NZ_JABUOH010000008.1"/>
</dbReference>
<sequence length="168" mass="19780">MTSVLNILDIANYIIEKAAEKEIKDLTNLKLQKLTYYIHAQFLIDNSSDKTNLKTITDDVFEAWPYGPVCSYLYFEFKEYKRNPLKPHKKGNSSNLKEPQYKAHKKAIDQIIKLYGKTTLRNLARQIQTESPWRDLDIDLECLDNPHISNHHIYLYYRAFPFIPLPSN</sequence>
<evidence type="ECO:0000259" key="1">
    <source>
        <dbReference type="Pfam" id="PF13274"/>
    </source>
</evidence>
<evidence type="ECO:0000313" key="3">
    <source>
        <dbReference type="Proteomes" id="UP000568109"/>
    </source>
</evidence>
<protein>
    <submittedName>
        <fullName evidence="2">DUF4065 domain-containing protein</fullName>
    </submittedName>
</protein>
<dbReference type="Pfam" id="PF13274">
    <property type="entry name" value="SocA_Panacea"/>
    <property type="match status" value="1"/>
</dbReference>
<dbReference type="EMBL" id="JABUOH010000008">
    <property type="protein sequence ID" value="NWN45523.1"/>
    <property type="molecule type" value="Genomic_DNA"/>
</dbReference>
<dbReference type="InterPro" id="IPR025272">
    <property type="entry name" value="SocA_Panacea"/>
</dbReference>
<keyword evidence="3" id="KW-1185">Reference proteome</keyword>
<proteinExistence type="predicted"/>
<evidence type="ECO:0000313" key="2">
    <source>
        <dbReference type="EMBL" id="NWN45523.1"/>
    </source>
</evidence>
<gene>
    <name evidence="2" type="ORF">HR065_00290</name>
</gene>
<reference evidence="2 3" key="1">
    <citation type="submission" date="2020-06" db="EMBL/GenBank/DDBJ databases">
        <title>Draft genome sequence of Candidatus Phytoplasma pruni (X-disease group, subgroup 16SrIII-B) strain ChTDIII from Argentina.</title>
        <authorList>
            <person name="Fernandez F.D."/>
            <person name="Zuebert C."/>
            <person name="Huettel B."/>
            <person name="Kube M."/>
            <person name="Conci L.R."/>
        </authorList>
    </citation>
    <scope>NUCLEOTIDE SEQUENCE [LARGE SCALE GENOMIC DNA]</scope>
    <source>
        <strain evidence="2 3">ChTDIII</strain>
    </source>
</reference>
<dbReference type="AlphaFoldDB" id="A0A851HI77"/>
<organism evidence="2 3">
    <name type="scientific">Candidatus Phytoplasma pruni</name>
    <dbReference type="NCBI Taxonomy" id="479893"/>
    <lineage>
        <taxon>Bacteria</taxon>
        <taxon>Bacillati</taxon>
        <taxon>Mycoplasmatota</taxon>
        <taxon>Mollicutes</taxon>
        <taxon>Acholeplasmatales</taxon>
        <taxon>Acholeplasmataceae</taxon>
        <taxon>Candidatus Phytoplasma</taxon>
        <taxon>16SrIII (X-disease group)</taxon>
    </lineage>
</organism>
<accession>A0A851HI77</accession>
<name>A0A851HI77_9MOLU</name>